<evidence type="ECO:0000256" key="1">
    <source>
        <dbReference type="SAM" id="Phobius"/>
    </source>
</evidence>
<name>A0A6C0BK50_9ZZZZ</name>
<sequence>MASVTNNVWFYVGIIAIVVAIIMILVYFFTSYKPTWLWITSLILGILGIIFIIIAYTTSKPKTATIDASRLGLGQVEVGVDNRGVYATRIPGVTTIGDVIDASTITPVRIGA</sequence>
<dbReference type="AlphaFoldDB" id="A0A6C0BK50"/>
<protein>
    <submittedName>
        <fullName evidence="2">Uncharacterized protein</fullName>
    </submittedName>
</protein>
<keyword evidence="1" id="KW-0472">Membrane</keyword>
<organism evidence="2">
    <name type="scientific">viral metagenome</name>
    <dbReference type="NCBI Taxonomy" id="1070528"/>
    <lineage>
        <taxon>unclassified sequences</taxon>
        <taxon>metagenomes</taxon>
        <taxon>organismal metagenomes</taxon>
    </lineage>
</organism>
<keyword evidence="1" id="KW-0812">Transmembrane</keyword>
<dbReference type="EMBL" id="MN739192">
    <property type="protein sequence ID" value="QHS92747.1"/>
    <property type="molecule type" value="Genomic_DNA"/>
</dbReference>
<proteinExistence type="predicted"/>
<evidence type="ECO:0000313" key="2">
    <source>
        <dbReference type="EMBL" id="QHS92747.1"/>
    </source>
</evidence>
<keyword evidence="1" id="KW-1133">Transmembrane helix</keyword>
<accession>A0A6C0BK50</accession>
<feature type="transmembrane region" description="Helical" evidence="1">
    <location>
        <begin position="35"/>
        <end position="56"/>
    </location>
</feature>
<reference evidence="2" key="1">
    <citation type="journal article" date="2020" name="Nature">
        <title>Giant virus diversity and host interactions through global metagenomics.</title>
        <authorList>
            <person name="Schulz F."/>
            <person name="Roux S."/>
            <person name="Paez-Espino D."/>
            <person name="Jungbluth S."/>
            <person name="Walsh D.A."/>
            <person name="Denef V.J."/>
            <person name="McMahon K.D."/>
            <person name="Konstantinidis K.T."/>
            <person name="Eloe-Fadrosh E.A."/>
            <person name="Kyrpides N.C."/>
            <person name="Woyke T."/>
        </authorList>
    </citation>
    <scope>NUCLEOTIDE SEQUENCE</scope>
    <source>
        <strain evidence="2">GVMAG-M-3300017651-5</strain>
    </source>
</reference>
<feature type="transmembrane region" description="Helical" evidence="1">
    <location>
        <begin position="7"/>
        <end position="29"/>
    </location>
</feature>